<dbReference type="EMBL" id="RFLX01000003">
    <property type="protein sequence ID" value="RMI26123.1"/>
    <property type="molecule type" value="Genomic_DNA"/>
</dbReference>
<accession>A0A3A9JCP0</accession>
<dbReference type="Pfam" id="PF03070">
    <property type="entry name" value="TENA_THI-4"/>
    <property type="match status" value="1"/>
</dbReference>
<dbReference type="PANTHER" id="PTHR43198">
    <property type="entry name" value="BIFUNCTIONAL TH2 PROTEIN"/>
    <property type="match status" value="1"/>
</dbReference>
<comment type="caution">
    <text evidence="2">The sequence shown here is derived from an EMBL/GenBank/DDBJ whole genome shotgun (WGS) entry which is preliminary data.</text>
</comment>
<dbReference type="PANTHER" id="PTHR43198:SF2">
    <property type="entry name" value="SI:CH1073-67J19.1-RELATED"/>
    <property type="match status" value="1"/>
</dbReference>
<dbReference type="GO" id="GO:0005829">
    <property type="term" value="C:cytosol"/>
    <property type="evidence" value="ECO:0007669"/>
    <property type="project" value="TreeGrafter"/>
</dbReference>
<dbReference type="CDD" id="cd19367">
    <property type="entry name" value="TenA_C_ScTHI20-like"/>
    <property type="match status" value="1"/>
</dbReference>
<evidence type="ECO:0000313" key="3">
    <source>
        <dbReference type="EMBL" id="RMI26123.1"/>
    </source>
</evidence>
<dbReference type="SUPFAM" id="SSF48613">
    <property type="entry name" value="Heme oxygenase-like"/>
    <property type="match status" value="1"/>
</dbReference>
<dbReference type="InterPro" id="IPR050967">
    <property type="entry name" value="Thiamine_Salvage_TenA"/>
</dbReference>
<dbReference type="RefSeq" id="WP_120639945.1">
    <property type="nucleotide sequence ID" value="NZ_RAQU01000150.1"/>
</dbReference>
<evidence type="ECO:0000313" key="4">
    <source>
        <dbReference type="Proteomes" id="UP000274097"/>
    </source>
</evidence>
<dbReference type="InterPro" id="IPR016084">
    <property type="entry name" value="Haem_Oase-like_multi-hlx"/>
</dbReference>
<dbReference type="Proteomes" id="UP000278036">
    <property type="component" value="Unassembled WGS sequence"/>
</dbReference>
<keyword evidence="4" id="KW-1185">Reference proteome</keyword>
<gene>
    <name evidence="2" type="ORF">D6Z83_19680</name>
    <name evidence="3" type="ORF">EBE87_07020</name>
</gene>
<sequence length="230" mass="25065">MTFASPYGAAGGLTHRLREACSERWDAYCWHPFVQGLAEGTLPLAAFQRYLVQDWLFLIQFARAKALAAFKAESLPALRSKAAGLNSLLAEMQMHLGYCAEWGLAEADVLAETEAPETVSYTRWVLDRGMAGDILDLEVALAPCTIGYGEIAQRIKAHPGWKRDGNPYETWIETYGSPDYQALASAAADRLDALGVSHGGEARFASLSATFGEAARLEAAFWQMGLEAGR</sequence>
<dbReference type="Proteomes" id="UP000274097">
    <property type="component" value="Unassembled WGS sequence"/>
</dbReference>
<dbReference type="InterPro" id="IPR004305">
    <property type="entry name" value="Thiaminase-2/PQQC"/>
</dbReference>
<dbReference type="AlphaFoldDB" id="A0A3A9JCP0"/>
<dbReference type="Gene3D" id="1.20.910.10">
    <property type="entry name" value="Heme oxygenase-like"/>
    <property type="match status" value="1"/>
</dbReference>
<dbReference type="InParanoid" id="A0A3A9JCP0"/>
<dbReference type="OrthoDB" id="34166at2"/>
<feature type="domain" description="Thiaminase-2/PQQC" evidence="1">
    <location>
        <begin position="23"/>
        <end position="227"/>
    </location>
</feature>
<evidence type="ECO:0000313" key="2">
    <source>
        <dbReference type="EMBL" id="RKK02463.1"/>
    </source>
</evidence>
<evidence type="ECO:0000259" key="1">
    <source>
        <dbReference type="Pfam" id="PF03070"/>
    </source>
</evidence>
<protein>
    <submittedName>
        <fullName evidence="2">TenA family protein</fullName>
    </submittedName>
</protein>
<reference evidence="2 5" key="1">
    <citation type="submission" date="2018-09" db="EMBL/GenBank/DDBJ databases">
        <title>Roseomonas sp. nov., isolated from feces of Tibetan antelopes in the Qinghai-Tibet plateau, China.</title>
        <authorList>
            <person name="Tian Z."/>
        </authorList>
    </citation>
    <scope>NUCLEOTIDE SEQUENCE [LARGE SCALE GENOMIC DNA]</scope>
    <source>
        <strain evidence="3 4">Z23</strain>
        <strain evidence="2 5">Z24</strain>
    </source>
</reference>
<dbReference type="EMBL" id="RAQU01000150">
    <property type="protein sequence ID" value="RKK02463.1"/>
    <property type="molecule type" value="Genomic_DNA"/>
</dbReference>
<proteinExistence type="predicted"/>
<name>A0A3A9JCP0_9PROT</name>
<organism evidence="2 5">
    <name type="scientific">Teichococcus wenyumeiae</name>
    <dbReference type="NCBI Taxonomy" id="2478470"/>
    <lineage>
        <taxon>Bacteria</taxon>
        <taxon>Pseudomonadati</taxon>
        <taxon>Pseudomonadota</taxon>
        <taxon>Alphaproteobacteria</taxon>
        <taxon>Acetobacterales</taxon>
        <taxon>Roseomonadaceae</taxon>
        <taxon>Roseomonas</taxon>
    </lineage>
</organism>
<evidence type="ECO:0000313" key="5">
    <source>
        <dbReference type="Proteomes" id="UP000278036"/>
    </source>
</evidence>